<dbReference type="EMBL" id="AZIL01000523">
    <property type="protein sequence ID" value="EWM27059.1"/>
    <property type="molecule type" value="Genomic_DNA"/>
</dbReference>
<comment type="function">
    <text evidence="21">Oxidized purine nucleoside triphosphate hydrolase which is a prominent sanitizer of the oxidized nucleotide pool. Catalyzes the hydrolysis of 2-oxo-dATP (2-hydroxy-dATP) into 2-oxo-dAMP. Also has a significant hydrolase activity toward 2-oxo-ATP, 8-oxo-dGTP and 8-oxo-dATP. Through the hydrolysis of oxidized purine nucleoside triphosphates, prevents their incorporation into DNA and the subsequent transversions A:T to C:G and G:C to T:A. Also catalyzes the hydrolysis of methylated purine nucleoside triphosphate preventing their integration into DNA. Through this antimutagenic activity protects cells from oxidative stress.</text>
</comment>
<dbReference type="PROSITE" id="PS51462">
    <property type="entry name" value="NUDIX"/>
    <property type="match status" value="1"/>
</dbReference>
<evidence type="ECO:0000256" key="7">
    <source>
        <dbReference type="ARBA" id="ARBA00024448"/>
    </source>
</evidence>
<reference evidence="24 25" key="1">
    <citation type="journal article" date="2014" name="Mol. Plant">
        <title>Chromosome Scale Genome Assembly and Transcriptome Profiling of Nannochloropsis gaditana in Nitrogen Depletion.</title>
        <authorList>
            <person name="Corteggiani Carpinelli E."/>
            <person name="Telatin A."/>
            <person name="Vitulo N."/>
            <person name="Forcato C."/>
            <person name="D'Angelo M."/>
            <person name="Schiavon R."/>
            <person name="Vezzi A."/>
            <person name="Giacometti G.M."/>
            <person name="Morosinotto T."/>
            <person name="Valle G."/>
        </authorList>
    </citation>
    <scope>NUCLEOTIDE SEQUENCE [LARGE SCALE GENOMIC DNA]</scope>
    <source>
        <strain evidence="24 25">B-31</strain>
    </source>
</reference>
<keyword evidence="25" id="KW-1185">Reference proteome</keyword>
<name>W7U305_9STRA</name>
<comment type="catalytic activity">
    <reaction evidence="7">
        <text>8-oxo-dATP + H2O = 8-oxo-dAMP + diphosphate + H(+)</text>
        <dbReference type="Rhea" id="RHEA:65396"/>
        <dbReference type="ChEBI" id="CHEBI:15377"/>
        <dbReference type="ChEBI" id="CHEBI:15378"/>
        <dbReference type="ChEBI" id="CHEBI:33019"/>
        <dbReference type="ChEBI" id="CHEBI:71361"/>
        <dbReference type="ChEBI" id="CHEBI:172871"/>
    </reaction>
    <physiologicalReaction direction="left-to-right" evidence="7">
        <dbReference type="Rhea" id="RHEA:65397"/>
    </physiologicalReaction>
</comment>
<dbReference type="Gene3D" id="3.90.79.10">
    <property type="entry name" value="Nucleoside Triphosphate Pyrophosphohydrolase"/>
    <property type="match status" value="1"/>
</dbReference>
<dbReference type="InterPro" id="IPR003563">
    <property type="entry name" value="8ODP"/>
</dbReference>
<evidence type="ECO:0000256" key="1">
    <source>
        <dbReference type="ARBA" id="ARBA00001946"/>
    </source>
</evidence>
<keyword evidence="22" id="KW-0812">Transmembrane</keyword>
<dbReference type="GO" id="GO:0008413">
    <property type="term" value="F:8-oxo-7,8-dihydroguanosine triphosphate pyrophosphatase activity"/>
    <property type="evidence" value="ECO:0007669"/>
    <property type="project" value="InterPro"/>
</dbReference>
<comment type="similarity">
    <text evidence="2">Belongs to the Nudix hydrolase family.</text>
</comment>
<dbReference type="EC" id="3.6.1.56" evidence="11"/>
<evidence type="ECO:0000256" key="5">
    <source>
        <dbReference type="ARBA" id="ARBA00022801"/>
    </source>
</evidence>
<keyword evidence="22" id="KW-0472">Membrane</keyword>
<evidence type="ECO:0000256" key="2">
    <source>
        <dbReference type="ARBA" id="ARBA00005582"/>
    </source>
</evidence>
<evidence type="ECO:0000256" key="16">
    <source>
        <dbReference type="ARBA" id="ARBA00031927"/>
    </source>
</evidence>
<evidence type="ECO:0000256" key="15">
    <source>
        <dbReference type="ARBA" id="ARBA00030682"/>
    </source>
</evidence>
<comment type="cofactor">
    <cofactor evidence="1">
        <name>Mg(2+)</name>
        <dbReference type="ChEBI" id="CHEBI:18420"/>
    </cofactor>
</comment>
<comment type="catalytic activity">
    <reaction evidence="10">
        <text>2-oxo-ATP + H2O = 2-oxo-AMP + diphosphate + H(+)</text>
        <dbReference type="Rhea" id="RHEA:67392"/>
        <dbReference type="ChEBI" id="CHEBI:15377"/>
        <dbReference type="ChEBI" id="CHEBI:15378"/>
        <dbReference type="ChEBI" id="CHEBI:33019"/>
        <dbReference type="ChEBI" id="CHEBI:71395"/>
        <dbReference type="ChEBI" id="CHEBI:172878"/>
    </reaction>
    <physiologicalReaction direction="left-to-right" evidence="10">
        <dbReference type="Rhea" id="RHEA:67393"/>
    </physiologicalReaction>
</comment>
<dbReference type="PANTHER" id="PTHR43758:SF2">
    <property type="entry name" value="OXIDIZED PURINE NUCLEOSIDE TRIPHOSPHATE HYDROLASE"/>
    <property type="match status" value="1"/>
</dbReference>
<evidence type="ECO:0000256" key="17">
    <source>
        <dbReference type="ARBA" id="ARBA00032071"/>
    </source>
</evidence>
<evidence type="ECO:0000256" key="4">
    <source>
        <dbReference type="ARBA" id="ARBA00022723"/>
    </source>
</evidence>
<dbReference type="InterPro" id="IPR000086">
    <property type="entry name" value="NUDIX_hydrolase_dom"/>
</dbReference>
<comment type="catalytic activity">
    <reaction evidence="19">
        <text>O(6)-methyl-dGTP + H2O = O(6)-methyl-dGMP + diphosphate + H(+)</text>
        <dbReference type="Rhea" id="RHEA:67600"/>
        <dbReference type="ChEBI" id="CHEBI:15377"/>
        <dbReference type="ChEBI" id="CHEBI:15378"/>
        <dbReference type="ChEBI" id="CHEBI:33019"/>
        <dbReference type="ChEBI" id="CHEBI:169974"/>
        <dbReference type="ChEBI" id="CHEBI:169975"/>
    </reaction>
    <physiologicalReaction direction="left-to-right" evidence="19">
        <dbReference type="Rhea" id="RHEA:67601"/>
    </physiologicalReaction>
</comment>
<organism evidence="24 25">
    <name type="scientific">Nannochloropsis gaditana</name>
    <dbReference type="NCBI Taxonomy" id="72520"/>
    <lineage>
        <taxon>Eukaryota</taxon>
        <taxon>Sar</taxon>
        <taxon>Stramenopiles</taxon>
        <taxon>Ochrophyta</taxon>
        <taxon>Eustigmatophyceae</taxon>
        <taxon>Eustigmatales</taxon>
        <taxon>Monodopsidaceae</taxon>
        <taxon>Nannochloropsis</taxon>
    </lineage>
</organism>
<evidence type="ECO:0000256" key="14">
    <source>
        <dbReference type="ARBA" id="ARBA00030634"/>
    </source>
</evidence>
<dbReference type="PANTHER" id="PTHR43758">
    <property type="entry name" value="7,8-DIHYDRO-8-OXOGUANINE TRIPHOSPHATASE"/>
    <property type="match status" value="1"/>
</dbReference>
<evidence type="ECO:0000256" key="10">
    <source>
        <dbReference type="ARBA" id="ARBA00024596"/>
    </source>
</evidence>
<dbReference type="OrthoDB" id="408303at2759"/>
<accession>W7U305</accession>
<evidence type="ECO:0000313" key="24">
    <source>
        <dbReference type="EMBL" id="EWM27059.1"/>
    </source>
</evidence>
<dbReference type="GO" id="GO:0005737">
    <property type="term" value="C:cytoplasm"/>
    <property type="evidence" value="ECO:0007669"/>
    <property type="project" value="TreeGrafter"/>
</dbReference>
<keyword evidence="22" id="KW-1133">Transmembrane helix</keyword>
<evidence type="ECO:0000256" key="20">
    <source>
        <dbReference type="ARBA" id="ARBA00049032"/>
    </source>
</evidence>
<comment type="subunit">
    <text evidence="3">Monomer.</text>
</comment>
<evidence type="ECO:0000256" key="11">
    <source>
        <dbReference type="ARBA" id="ARBA00026103"/>
    </source>
</evidence>
<dbReference type="GO" id="GO:0042262">
    <property type="term" value="P:DNA protection"/>
    <property type="evidence" value="ECO:0007669"/>
    <property type="project" value="InterPro"/>
</dbReference>
<evidence type="ECO:0000256" key="19">
    <source>
        <dbReference type="ARBA" id="ARBA00048894"/>
    </source>
</evidence>
<sequence>MLSAADIQYVAYIVPQYPRRSYLKTQGMRDRTIFSLVPCLFSSATAAVAVISAASAVSACGSSVALFHNKASPRQSFVYYSPLPTKSTFATTLKAERRMKASSSVPQPTLKTKLLTLLFVRRANPTTNVKEVLLGMKKRGFGQGKWNGFGGKVETNETIKAAALRELEEESCLKASDAELRGKITFTFLTIPEVLKVHVFEALGPIEGEPQETEEMKPQWYAESEIPYEKMWADDKYWLPLFLEGRRFKALFEFDDESTLLRYDLGTVPEGEEL</sequence>
<evidence type="ECO:0000256" key="9">
    <source>
        <dbReference type="ARBA" id="ARBA00024486"/>
    </source>
</evidence>
<dbReference type="SUPFAM" id="SSF55811">
    <property type="entry name" value="Nudix"/>
    <property type="match status" value="1"/>
</dbReference>
<dbReference type="GO" id="GO:0046872">
    <property type="term" value="F:metal ion binding"/>
    <property type="evidence" value="ECO:0007669"/>
    <property type="project" value="UniProtKB-KW"/>
</dbReference>
<feature type="transmembrane region" description="Helical" evidence="22">
    <location>
        <begin position="33"/>
        <end position="57"/>
    </location>
</feature>
<dbReference type="AlphaFoldDB" id="W7U305"/>
<evidence type="ECO:0000256" key="12">
    <source>
        <dbReference type="ARBA" id="ARBA00026218"/>
    </source>
</evidence>
<evidence type="ECO:0000256" key="3">
    <source>
        <dbReference type="ARBA" id="ARBA00011245"/>
    </source>
</evidence>
<gene>
    <name evidence="24" type="ORF">Naga_100056g36</name>
</gene>
<dbReference type="Proteomes" id="UP000019335">
    <property type="component" value="Chromosome 7"/>
</dbReference>
<evidence type="ECO:0000256" key="22">
    <source>
        <dbReference type="SAM" id="Phobius"/>
    </source>
</evidence>
<dbReference type="CDD" id="cd03427">
    <property type="entry name" value="NUDIX_MTH1_Nudt1"/>
    <property type="match status" value="1"/>
</dbReference>
<comment type="catalytic activity">
    <reaction evidence="18">
        <text>N(6)-methyl-ATP + H2O = N(6)-methyl-AMP + diphosphate + H(+)</text>
        <dbReference type="Rhea" id="RHEA:67608"/>
        <dbReference type="ChEBI" id="CHEBI:15377"/>
        <dbReference type="ChEBI" id="CHEBI:15378"/>
        <dbReference type="ChEBI" id="CHEBI:33019"/>
        <dbReference type="ChEBI" id="CHEBI:144842"/>
        <dbReference type="ChEBI" id="CHEBI:172873"/>
    </reaction>
    <physiologicalReaction direction="left-to-right" evidence="18">
        <dbReference type="Rhea" id="RHEA:67609"/>
    </physiologicalReaction>
</comment>
<evidence type="ECO:0000256" key="18">
    <source>
        <dbReference type="ARBA" id="ARBA00048002"/>
    </source>
</evidence>
<evidence type="ECO:0000256" key="13">
    <source>
        <dbReference type="ARBA" id="ARBA00029673"/>
    </source>
</evidence>
<dbReference type="Pfam" id="PF00293">
    <property type="entry name" value="NUDIX"/>
    <property type="match status" value="1"/>
</dbReference>
<evidence type="ECO:0000313" key="25">
    <source>
        <dbReference type="Proteomes" id="UP000019335"/>
    </source>
</evidence>
<comment type="catalytic activity">
    <reaction evidence="20">
        <text>N(6)-methyl-dATP + H2O = N(6)-methyl-dAMP + diphosphate + H(+)</text>
        <dbReference type="Rhea" id="RHEA:67604"/>
        <dbReference type="ChEBI" id="CHEBI:15377"/>
        <dbReference type="ChEBI" id="CHEBI:15378"/>
        <dbReference type="ChEBI" id="CHEBI:33019"/>
        <dbReference type="ChEBI" id="CHEBI:169976"/>
        <dbReference type="ChEBI" id="CHEBI:172872"/>
    </reaction>
    <physiologicalReaction direction="left-to-right" evidence="20">
        <dbReference type="Rhea" id="RHEA:67605"/>
    </physiologicalReaction>
</comment>
<dbReference type="GO" id="GO:0008828">
    <property type="term" value="F:dATP diphosphatase activity"/>
    <property type="evidence" value="ECO:0007669"/>
    <property type="project" value="UniProtKB-EC"/>
</dbReference>
<feature type="domain" description="Nudix hydrolase" evidence="23">
    <location>
        <begin position="109"/>
        <end position="247"/>
    </location>
</feature>
<protein>
    <recommendedName>
        <fullName evidence="12">Oxidized purine nucleoside triphosphate hydrolase</fullName>
        <ecNumber evidence="11">3.6.1.56</ecNumber>
    </recommendedName>
    <alternativeName>
        <fullName evidence="16">2-hydroxy-dATP diphosphatase</fullName>
    </alternativeName>
    <alternativeName>
        <fullName evidence="15">7,8-dihydro-8-oxoguanine triphosphatase</fullName>
    </alternativeName>
    <alternativeName>
        <fullName evidence="14">8-oxo-dGTPase</fullName>
    </alternativeName>
    <alternativeName>
        <fullName evidence="17">Methylated purine nucleoside triphosphate hydrolase</fullName>
    </alternativeName>
    <alternativeName>
        <fullName evidence="13">Nucleoside diphosphate-linked moiety X motif 1</fullName>
    </alternativeName>
</protein>
<proteinExistence type="inferred from homology"/>
<comment type="catalytic activity">
    <reaction evidence="8">
        <text>2-oxo-dATP + H2O = 2-oxo-dAMP + diphosphate + H(+)</text>
        <dbReference type="Rhea" id="RHEA:31583"/>
        <dbReference type="ChEBI" id="CHEBI:15377"/>
        <dbReference type="ChEBI" id="CHEBI:15378"/>
        <dbReference type="ChEBI" id="CHEBI:33019"/>
        <dbReference type="ChEBI" id="CHEBI:63212"/>
        <dbReference type="ChEBI" id="CHEBI:77897"/>
        <dbReference type="EC" id="3.6.1.56"/>
    </reaction>
    <physiologicalReaction direction="left-to-right" evidence="8">
        <dbReference type="Rhea" id="RHEA:31584"/>
    </physiologicalReaction>
</comment>
<keyword evidence="5" id="KW-0378">Hydrolase</keyword>
<dbReference type="InterPro" id="IPR015797">
    <property type="entry name" value="NUDIX_hydrolase-like_dom_sf"/>
</dbReference>
<keyword evidence="6" id="KW-0460">Magnesium</keyword>
<evidence type="ECO:0000256" key="8">
    <source>
        <dbReference type="ARBA" id="ARBA00024459"/>
    </source>
</evidence>
<evidence type="ECO:0000256" key="21">
    <source>
        <dbReference type="ARBA" id="ARBA00053094"/>
    </source>
</evidence>
<dbReference type="PRINTS" id="PR01403">
    <property type="entry name" value="8OXTPHPHTASE"/>
</dbReference>
<comment type="caution">
    <text evidence="24">The sequence shown here is derived from an EMBL/GenBank/DDBJ whole genome shotgun (WGS) entry which is preliminary data.</text>
</comment>
<evidence type="ECO:0000259" key="23">
    <source>
        <dbReference type="PROSITE" id="PS51462"/>
    </source>
</evidence>
<keyword evidence="4" id="KW-0479">Metal-binding</keyword>
<comment type="catalytic activity">
    <reaction evidence="9">
        <text>8-oxo-dGTP + H2O = 8-oxo-dGMP + diphosphate + H(+)</text>
        <dbReference type="Rhea" id="RHEA:31575"/>
        <dbReference type="ChEBI" id="CHEBI:15377"/>
        <dbReference type="ChEBI" id="CHEBI:15378"/>
        <dbReference type="ChEBI" id="CHEBI:33019"/>
        <dbReference type="ChEBI" id="CHEBI:63224"/>
        <dbReference type="ChEBI" id="CHEBI:77896"/>
    </reaction>
    <physiologicalReaction direction="left-to-right" evidence="9">
        <dbReference type="Rhea" id="RHEA:31576"/>
    </physiologicalReaction>
</comment>
<evidence type="ECO:0000256" key="6">
    <source>
        <dbReference type="ARBA" id="ARBA00022842"/>
    </source>
</evidence>